<dbReference type="AlphaFoldDB" id="A0A701YW06"/>
<sequence length="258" mass="30121">MKLTAETYQAIDEFRHERFFKRGVDLLISNYPKIVQERKITSDVLRIAVKKSLIWVTEKGFSSPLLAMRMTCAQLCFGSFFMEDPRYAVLKDIIEEHISTHEINDEDHIHDYIVANQADWQTDWFTEHLPLTWKLCAARNVIPHTAPEWPTAGGIFQQLFDVERRSSFLLSENTRQAIFQQLMKSASVAVTTGGDEQIQLLLAIAQYYDGFRCFDDPLRPRWYGMLAPENRPHLPWRLQELFTPGKQQDKHDEQSRST</sequence>
<organism evidence="1">
    <name type="scientific">Salmonella enterica</name>
    <name type="common">Salmonella choleraesuis</name>
    <dbReference type="NCBI Taxonomy" id="28901"/>
    <lineage>
        <taxon>Bacteria</taxon>
        <taxon>Pseudomonadati</taxon>
        <taxon>Pseudomonadota</taxon>
        <taxon>Gammaproteobacteria</taxon>
        <taxon>Enterobacterales</taxon>
        <taxon>Enterobacteriaceae</taxon>
        <taxon>Salmonella</taxon>
    </lineage>
</organism>
<comment type="caution">
    <text evidence="1">The sequence shown here is derived from an EMBL/GenBank/DDBJ whole genome shotgun (WGS) entry which is preliminary data.</text>
</comment>
<protein>
    <submittedName>
        <fullName evidence="1">Uncharacterized protein</fullName>
    </submittedName>
</protein>
<proteinExistence type="predicted"/>
<reference evidence="1" key="2">
    <citation type="submission" date="2018-07" db="EMBL/GenBank/DDBJ databases">
        <authorList>
            <consortium name="NCBI Pathogen Detection Project"/>
        </authorList>
    </citation>
    <scope>NUCLEOTIDE SEQUENCE</scope>
    <source>
        <strain evidence="1">973-77</strain>
    </source>
</reference>
<name>A0A701YW06_SALER</name>
<dbReference type="EMBL" id="DAAMGL010000007">
    <property type="protein sequence ID" value="HAC6565563.1"/>
    <property type="molecule type" value="Genomic_DNA"/>
</dbReference>
<accession>A0A701YW06</accession>
<gene>
    <name evidence="1" type="ORF">G0B48_10280</name>
</gene>
<dbReference type="RefSeq" id="WP_079780700.1">
    <property type="nucleotide sequence ID" value="NZ_MXNZ01000046.1"/>
</dbReference>
<reference evidence="1" key="1">
    <citation type="journal article" date="2018" name="Genome Biol.">
        <title>SKESA: strategic k-mer extension for scrupulous assemblies.</title>
        <authorList>
            <person name="Souvorov A."/>
            <person name="Agarwala R."/>
            <person name="Lipman D.J."/>
        </authorList>
    </citation>
    <scope>NUCLEOTIDE SEQUENCE</scope>
    <source>
        <strain evidence="1">973-77</strain>
    </source>
</reference>
<evidence type="ECO:0000313" key="1">
    <source>
        <dbReference type="EMBL" id="HAC6565563.1"/>
    </source>
</evidence>